<keyword evidence="2" id="KW-0472">Membrane</keyword>
<evidence type="ECO:0000313" key="5">
    <source>
        <dbReference type="Proteomes" id="UP001353858"/>
    </source>
</evidence>
<name>A0AAN7P3U9_9COLE</name>
<dbReference type="EMBL" id="JARPUR010000006">
    <property type="protein sequence ID" value="KAK4874796.1"/>
    <property type="molecule type" value="Genomic_DNA"/>
</dbReference>
<feature type="transmembrane region" description="Helical" evidence="2">
    <location>
        <begin position="60"/>
        <end position="84"/>
    </location>
</feature>
<keyword evidence="5" id="KW-1185">Reference proteome</keyword>
<keyword evidence="2" id="KW-0812">Transmembrane</keyword>
<gene>
    <name evidence="4" type="ORF">RN001_014156</name>
</gene>
<proteinExistence type="predicted"/>
<accession>A0AAN7P3U9</accession>
<protein>
    <recommendedName>
        <fullName evidence="3">Thioredoxin domain-containing protein</fullName>
    </recommendedName>
</protein>
<feature type="domain" description="Thioredoxin" evidence="3">
    <location>
        <begin position="609"/>
        <end position="693"/>
    </location>
</feature>
<dbReference type="Proteomes" id="UP001353858">
    <property type="component" value="Unassembled WGS sequence"/>
</dbReference>
<dbReference type="AlphaFoldDB" id="A0AAN7P3U9"/>
<organism evidence="4 5">
    <name type="scientific">Aquatica leii</name>
    <dbReference type="NCBI Taxonomy" id="1421715"/>
    <lineage>
        <taxon>Eukaryota</taxon>
        <taxon>Metazoa</taxon>
        <taxon>Ecdysozoa</taxon>
        <taxon>Arthropoda</taxon>
        <taxon>Hexapoda</taxon>
        <taxon>Insecta</taxon>
        <taxon>Pterygota</taxon>
        <taxon>Neoptera</taxon>
        <taxon>Endopterygota</taxon>
        <taxon>Coleoptera</taxon>
        <taxon>Polyphaga</taxon>
        <taxon>Elateriformia</taxon>
        <taxon>Elateroidea</taxon>
        <taxon>Lampyridae</taxon>
        <taxon>Luciolinae</taxon>
        <taxon>Aquatica</taxon>
    </lineage>
</organism>
<evidence type="ECO:0000256" key="2">
    <source>
        <dbReference type="SAM" id="Phobius"/>
    </source>
</evidence>
<dbReference type="InterPro" id="IPR052792">
    <property type="entry name" value="Thioredoxin_dom-contain_11"/>
</dbReference>
<evidence type="ECO:0000259" key="3">
    <source>
        <dbReference type="Pfam" id="PF00085"/>
    </source>
</evidence>
<sequence length="827" mass="95425">MSELCDQQEQSNLLLALPVDKISKHDKDADDNTTDSTTTGNEDLPERKQSLFKNQRIQQFFFKMYLVFKEVAIIAFVAFAYAALTNDAPKLSKSPAAFPFFHKDSVVTDWYHGELTAAILKSRESDIAFVMFYAAWDAESQAMRKEFELAARHMQKEIYFAAVNCWQPNSECRTQYSKFYSWPLLIAYPTHGKGIQYKGPFLATYMVKFLKSISRPFVRIYKLQEVNDLLTIYDAVILGCVDISPGSYNYGVFYTTALRFLGKDSLQEVGFALLTDNASCNDDIPSLSLHMWNETLLYTNEDWKPNSIIKWIFSYLHQVSTWVTPTGTKSLSMSAYLQPGPTLILFTPRNPLDYFVDYYALLHEVALEYHNCGDNRQIQLGLSLINVKRKEYHQKHLLLLKTCSIKPEGKLEKFPSTVTFAMPKKWANTSCLKCELSERIQSHCEQMKLKEVCHESEEPSRLCEKQDPKSAKNLIKSWKEEKCRMAALAETIHPMVFSERAHTKPNVSGWACKTNSSLTLIALDSIRYFHFANRLGIDLSLFKDRTAAVIINQKAETHHILNENVNERSLREFITNFTSTGLLRAYSSETTIKYKSIRQRIDHNSVQLLELTTDNFFSVVMQDNKAVIVFYYSKQCSFCSGISYTFLTVAKMFRSIKSMQFTRIDGDSNILPWAFTMDRYPTIIFFPSKSKSESRVFPRDIPITISNLVSFILVNLNPSLKLQVMWTLCNQTKFEDEKEICVSSLRSENLSVINNTLRAWRSADLRTKTKLLHKLQQLRNLNLLLAHSPNNESEIKRYLDRLQFINSEDLPVRNVEKSNQQKVHDEL</sequence>
<dbReference type="PANTHER" id="PTHR46497">
    <property type="entry name" value="THIOREDOXIN DOMAIN-CONTAINING PROTEIN 11"/>
    <property type="match status" value="1"/>
</dbReference>
<dbReference type="PANTHER" id="PTHR46497:SF1">
    <property type="entry name" value="THIOREDOXIN DOMAIN-CONTAINING PROTEIN 11"/>
    <property type="match status" value="1"/>
</dbReference>
<dbReference type="InterPro" id="IPR013766">
    <property type="entry name" value="Thioredoxin_domain"/>
</dbReference>
<evidence type="ECO:0000256" key="1">
    <source>
        <dbReference type="SAM" id="MobiDB-lite"/>
    </source>
</evidence>
<dbReference type="Gene3D" id="3.40.30.10">
    <property type="entry name" value="Glutaredoxin"/>
    <property type="match status" value="2"/>
</dbReference>
<dbReference type="Pfam" id="PF00085">
    <property type="entry name" value="Thioredoxin"/>
    <property type="match status" value="1"/>
</dbReference>
<keyword evidence="2" id="KW-1133">Transmembrane helix</keyword>
<dbReference type="InterPro" id="IPR036249">
    <property type="entry name" value="Thioredoxin-like_sf"/>
</dbReference>
<dbReference type="SUPFAM" id="SSF52833">
    <property type="entry name" value="Thioredoxin-like"/>
    <property type="match status" value="2"/>
</dbReference>
<comment type="caution">
    <text evidence="4">The sequence shown here is derived from an EMBL/GenBank/DDBJ whole genome shotgun (WGS) entry which is preliminary data.</text>
</comment>
<feature type="region of interest" description="Disordered" evidence="1">
    <location>
        <begin position="24"/>
        <end position="47"/>
    </location>
</feature>
<reference evidence="5" key="1">
    <citation type="submission" date="2023-01" db="EMBL/GenBank/DDBJ databases">
        <title>Key to firefly adult light organ development and bioluminescence: homeobox transcription factors regulate luciferase expression and transportation to peroxisome.</title>
        <authorList>
            <person name="Fu X."/>
        </authorList>
    </citation>
    <scope>NUCLEOTIDE SEQUENCE [LARGE SCALE GENOMIC DNA]</scope>
</reference>
<evidence type="ECO:0000313" key="4">
    <source>
        <dbReference type="EMBL" id="KAK4874796.1"/>
    </source>
</evidence>